<keyword evidence="2" id="KW-0812">Transmembrane</keyword>
<reference evidence="4 5" key="1">
    <citation type="submission" date="2016-01" db="EMBL/GenBank/DDBJ databases">
        <title>Genome sequencing of Roseivirga seohaensis SW-152.</title>
        <authorList>
            <person name="Selvaratnam C."/>
            <person name="Thevarajoo S."/>
            <person name="Goh K.M."/>
            <person name="Ee R."/>
            <person name="Chan K.-G."/>
            <person name="Chong C.S."/>
        </authorList>
    </citation>
    <scope>NUCLEOTIDE SEQUENCE [LARGE SCALE GENOMIC DNA]</scope>
    <source>
        <strain evidence="4 5">SW-152</strain>
    </source>
</reference>
<dbReference type="GO" id="GO:0004713">
    <property type="term" value="F:protein tyrosine kinase activity"/>
    <property type="evidence" value="ECO:0007669"/>
    <property type="project" value="TreeGrafter"/>
</dbReference>
<gene>
    <name evidence="4" type="ORF">AWW67_02550</name>
</gene>
<feature type="domain" description="Tyrosine-protein kinase G-rich" evidence="3">
    <location>
        <begin position="279"/>
        <end position="355"/>
    </location>
</feature>
<sequence>MNTNFSKQVNGETLISMSSVLKFSWRLRKKALLIVSIFSVFGIFVAIFSKKEFSTSVTFVPQSSSQGLGKGLGGLAAIAGINMTDFTSSTQIPYTLYPKVLESLDFQKRIIHTKLEFSEFDEPISLYDYYTTIDKPDLLGYIKRFTIQLPEQIIKMLKSNESEVVSSDINDDFGHLTFDELSVIRVMNNQLEISVNEFDGYVKISASLPDPNAAADLVLKAQEELQNTIILLKSAKAQEKLEFIQERYYEKKNEYELIQDSLAKLRDKNFNLTTQSSKVSLERLESEYDVVRQVYTELSTQLETQKIQVKEDTPLFMTIEPVFVPIQKSKPKRLLIVILWTIFGVIFGFGFVLFKPILQIVTSKFHVYLQDL</sequence>
<dbReference type="EMBL" id="LRPB01000023">
    <property type="protein sequence ID" value="KYG84015.1"/>
    <property type="molecule type" value="Genomic_DNA"/>
</dbReference>
<dbReference type="AlphaFoldDB" id="A0A150XZI4"/>
<dbReference type="STRING" id="1914963.AWW67_02550"/>
<feature type="transmembrane region" description="Helical" evidence="2">
    <location>
        <begin position="334"/>
        <end position="354"/>
    </location>
</feature>
<evidence type="ECO:0000256" key="2">
    <source>
        <dbReference type="SAM" id="Phobius"/>
    </source>
</evidence>
<feature type="transmembrane region" description="Helical" evidence="2">
    <location>
        <begin position="31"/>
        <end position="49"/>
    </location>
</feature>
<organism evidence="4 5">
    <name type="scientific">Roseivirga seohaensis</name>
    <dbReference type="NCBI Taxonomy" id="1914963"/>
    <lineage>
        <taxon>Bacteria</taxon>
        <taxon>Pseudomonadati</taxon>
        <taxon>Bacteroidota</taxon>
        <taxon>Cytophagia</taxon>
        <taxon>Cytophagales</taxon>
        <taxon>Roseivirgaceae</taxon>
        <taxon>Roseivirga</taxon>
    </lineage>
</organism>
<keyword evidence="2" id="KW-1133">Transmembrane helix</keyword>
<dbReference type="GO" id="GO:0005886">
    <property type="term" value="C:plasma membrane"/>
    <property type="evidence" value="ECO:0007669"/>
    <property type="project" value="TreeGrafter"/>
</dbReference>
<accession>A0A150XZI4</accession>
<dbReference type="InterPro" id="IPR050445">
    <property type="entry name" value="Bact_polysacc_biosynth/exp"/>
</dbReference>
<evidence type="ECO:0000259" key="3">
    <source>
        <dbReference type="Pfam" id="PF13807"/>
    </source>
</evidence>
<keyword evidence="1" id="KW-0175">Coiled coil</keyword>
<feature type="coiled-coil region" evidence="1">
    <location>
        <begin position="218"/>
        <end position="254"/>
    </location>
</feature>
<name>A0A150XZI4_9BACT</name>
<evidence type="ECO:0000313" key="4">
    <source>
        <dbReference type="EMBL" id="KYG84015.1"/>
    </source>
</evidence>
<protein>
    <recommendedName>
        <fullName evidence="3">Tyrosine-protein kinase G-rich domain-containing protein</fullName>
    </recommendedName>
</protein>
<comment type="caution">
    <text evidence="4">The sequence shown here is derived from an EMBL/GenBank/DDBJ whole genome shotgun (WGS) entry which is preliminary data.</text>
</comment>
<evidence type="ECO:0000313" key="5">
    <source>
        <dbReference type="Proteomes" id="UP000075663"/>
    </source>
</evidence>
<dbReference type="Proteomes" id="UP000075663">
    <property type="component" value="Unassembled WGS sequence"/>
</dbReference>
<evidence type="ECO:0000256" key="1">
    <source>
        <dbReference type="SAM" id="Coils"/>
    </source>
</evidence>
<dbReference type="InterPro" id="IPR032807">
    <property type="entry name" value="GNVR"/>
</dbReference>
<dbReference type="PANTHER" id="PTHR32309:SF13">
    <property type="entry name" value="FERRIC ENTEROBACTIN TRANSPORT PROTEIN FEPE"/>
    <property type="match status" value="1"/>
</dbReference>
<keyword evidence="2" id="KW-0472">Membrane</keyword>
<dbReference type="Pfam" id="PF13807">
    <property type="entry name" value="GNVR"/>
    <property type="match status" value="1"/>
</dbReference>
<proteinExistence type="predicted"/>
<dbReference type="PANTHER" id="PTHR32309">
    <property type="entry name" value="TYROSINE-PROTEIN KINASE"/>
    <property type="match status" value="1"/>
</dbReference>